<reference evidence="10" key="2">
    <citation type="submission" date="2021-09" db="EMBL/GenBank/DDBJ databases">
        <authorList>
            <person name="Gilroy R."/>
        </authorList>
    </citation>
    <scope>NUCLEOTIDE SEQUENCE</scope>
    <source>
        <strain evidence="10">ChiGjej3B3-7470</strain>
    </source>
</reference>
<dbReference type="InterPro" id="IPR045857">
    <property type="entry name" value="O16G_dom_2"/>
</dbReference>
<dbReference type="InterPro" id="IPR012810">
    <property type="entry name" value="TreS/a-amylase_N"/>
</dbReference>
<feature type="compositionally biased region" description="Low complexity" evidence="8">
    <location>
        <begin position="18"/>
        <end position="38"/>
    </location>
</feature>
<dbReference type="EC" id="5.4.99.16" evidence="3"/>
<reference evidence="10" key="1">
    <citation type="journal article" date="2021" name="PeerJ">
        <title>Extensive microbial diversity within the chicken gut microbiome revealed by metagenomics and culture.</title>
        <authorList>
            <person name="Gilroy R."/>
            <person name="Ravi A."/>
            <person name="Getino M."/>
            <person name="Pursley I."/>
            <person name="Horton D.L."/>
            <person name="Alikhan N.F."/>
            <person name="Baker D."/>
            <person name="Gharbi K."/>
            <person name="Hall N."/>
            <person name="Watson M."/>
            <person name="Adriaenssens E.M."/>
            <person name="Foster-Nyarko E."/>
            <person name="Jarju S."/>
            <person name="Secka A."/>
            <person name="Antonio M."/>
            <person name="Oren A."/>
            <person name="Chaudhuri R.R."/>
            <person name="La Ragione R."/>
            <person name="Hildebrand F."/>
            <person name="Pallen M.J."/>
        </authorList>
    </citation>
    <scope>NUCLEOTIDE SEQUENCE</scope>
    <source>
        <strain evidence="10">ChiGjej3B3-7470</strain>
    </source>
</reference>
<dbReference type="Pfam" id="PF16657">
    <property type="entry name" value="Malt_amylase_C"/>
    <property type="match status" value="1"/>
</dbReference>
<dbReference type="InterPro" id="IPR017853">
    <property type="entry name" value="GH"/>
</dbReference>
<evidence type="ECO:0000256" key="5">
    <source>
        <dbReference type="ARBA" id="ARBA00022837"/>
    </source>
</evidence>
<comment type="caution">
    <text evidence="10">The sequence shown here is derived from an EMBL/GenBank/DDBJ whole genome shotgun (WGS) entry which is preliminary data.</text>
</comment>
<dbReference type="SMART" id="SM00642">
    <property type="entry name" value="Aamy"/>
    <property type="match status" value="1"/>
</dbReference>
<keyword evidence="6 10" id="KW-0413">Isomerase</keyword>
<dbReference type="CDD" id="cd11334">
    <property type="entry name" value="AmyAc_TreS"/>
    <property type="match status" value="1"/>
</dbReference>
<accession>A0A921EPJ5</accession>
<evidence type="ECO:0000256" key="1">
    <source>
        <dbReference type="ARBA" id="ARBA00001595"/>
    </source>
</evidence>
<dbReference type="Proteomes" id="UP000712713">
    <property type="component" value="Unassembled WGS sequence"/>
</dbReference>
<name>A0A921EPJ5_9ACTN</name>
<dbReference type="PANTHER" id="PTHR10357:SF219">
    <property type="entry name" value="MALTOSE ALPHA-D-GLUCOSYLTRANSFERASE"/>
    <property type="match status" value="1"/>
</dbReference>
<dbReference type="InterPro" id="IPR032091">
    <property type="entry name" value="Malt_amylase-like_C"/>
</dbReference>
<evidence type="ECO:0000259" key="9">
    <source>
        <dbReference type="SMART" id="SM00642"/>
    </source>
</evidence>
<evidence type="ECO:0000313" key="10">
    <source>
        <dbReference type="EMBL" id="HJE52094.1"/>
    </source>
</evidence>
<dbReference type="SUPFAM" id="SSF51445">
    <property type="entry name" value="(Trans)glycosidases"/>
    <property type="match status" value="1"/>
</dbReference>
<evidence type="ECO:0000256" key="7">
    <source>
        <dbReference type="ARBA" id="ARBA00031378"/>
    </source>
</evidence>
<evidence type="ECO:0000256" key="4">
    <source>
        <dbReference type="ARBA" id="ARBA00022723"/>
    </source>
</evidence>
<evidence type="ECO:0000256" key="8">
    <source>
        <dbReference type="SAM" id="MobiDB-lite"/>
    </source>
</evidence>
<dbReference type="Gene3D" id="2.60.40.1180">
    <property type="entry name" value="Golgi alpha-mannosidase II"/>
    <property type="match status" value="1"/>
</dbReference>
<keyword evidence="5" id="KW-0106">Calcium</keyword>
<dbReference type="InterPro" id="IPR013780">
    <property type="entry name" value="Glyco_hydro_b"/>
</dbReference>
<dbReference type="GO" id="GO:0046872">
    <property type="term" value="F:metal ion binding"/>
    <property type="evidence" value="ECO:0007669"/>
    <property type="project" value="UniProtKB-KW"/>
</dbReference>
<dbReference type="Gene3D" id="3.20.20.80">
    <property type="entry name" value="Glycosidases"/>
    <property type="match status" value="1"/>
</dbReference>
<evidence type="ECO:0000256" key="2">
    <source>
        <dbReference type="ARBA" id="ARBA00005496"/>
    </source>
</evidence>
<dbReference type="Gene3D" id="3.90.400.10">
    <property type="entry name" value="Oligo-1,6-glucosidase, Domain 2"/>
    <property type="match status" value="1"/>
</dbReference>
<gene>
    <name evidence="10" type="primary">treS</name>
    <name evidence="10" type="ORF">K8V15_09020</name>
</gene>
<keyword evidence="4" id="KW-0479">Metal-binding</keyword>
<feature type="domain" description="Glycosyl hydrolase family 13 catalytic" evidence="9">
    <location>
        <begin position="65"/>
        <end position="458"/>
    </location>
</feature>
<dbReference type="PANTHER" id="PTHR10357">
    <property type="entry name" value="ALPHA-AMYLASE FAMILY MEMBER"/>
    <property type="match status" value="1"/>
</dbReference>
<dbReference type="FunFam" id="3.20.20.80:FF:000055">
    <property type="entry name" value="Trehalose synthase"/>
    <property type="match status" value="1"/>
</dbReference>
<dbReference type="GO" id="GO:0005975">
    <property type="term" value="P:carbohydrate metabolic process"/>
    <property type="evidence" value="ECO:0007669"/>
    <property type="project" value="InterPro"/>
</dbReference>
<organism evidence="10 11">
    <name type="scientific">Tessaracoccus flavescens</name>
    <dbReference type="NCBI Taxonomy" id="399497"/>
    <lineage>
        <taxon>Bacteria</taxon>
        <taxon>Bacillati</taxon>
        <taxon>Actinomycetota</taxon>
        <taxon>Actinomycetes</taxon>
        <taxon>Propionibacteriales</taxon>
        <taxon>Propionibacteriaceae</taxon>
        <taxon>Tessaracoccus</taxon>
    </lineage>
</organism>
<evidence type="ECO:0000256" key="3">
    <source>
        <dbReference type="ARBA" id="ARBA00012619"/>
    </source>
</evidence>
<comment type="catalytic activity">
    <reaction evidence="1">
        <text>D-maltose = alpha,alpha-trehalose</text>
        <dbReference type="Rhea" id="RHEA:15145"/>
        <dbReference type="ChEBI" id="CHEBI:16551"/>
        <dbReference type="ChEBI" id="CHEBI:17306"/>
        <dbReference type="EC" id="5.4.99.16"/>
    </reaction>
</comment>
<comment type="similarity">
    <text evidence="2">Belongs to the glycosyl hydrolase 13 family. TreS subfamily.</text>
</comment>
<sequence>MTDATHPASTEPEPGVIPQPASAPSASPVHAPLSPASPTIQATLPAPGRGLNDDPLWYKKAVFYEVWVRSFRDSTGTGTGDLNGLISRLDYLAWLGVDCIWIPPFFPSPERDGGYDVELFTGIQVQLGTHQGMKTLLDEAHARGIRVISDFVVNHTSADHPWFIASREDPDGEYGDYYVWRDDDTGYPDARIIFIDTEESNWTFDPVRKQFYWHRFYSHQPDLNYENPKVVEEILDALRFWLDLGVDGFRLDAVPYLIEDEGTNCENLPGTHDILKRIRAMVDEEYPGRMLLAEANQWPNEVVEYFGDGDEFHMAFHFPVMPRMFMALKQGSSKAIREILADTPELPENCQWATFLRNHDELTLEMVTEEERQYLWNEYAPVPKMRLNLGIRRRLAPLLDNDERQIRLMHAMLLALPGSPVLYYGDEIGMGDNIWLPDRDGVRTPMQWTSELPGAGFSEANSYLFPKPIPCVPPFGAQDVNVADQQANPDSLLNWLREILAQRRKHEVFGLGDFQQIDCDDSILAFSRNQGSTHVFCLNNLTAWPQLAEVKMAGFEGRVPAVLSGSIGEAPEVITEDYRIELPPYGYVWLLFSDPPANDSARN</sequence>
<protein>
    <recommendedName>
        <fullName evidence="3">maltose alpha-D-glucosyltransferase</fullName>
        <ecNumber evidence="3">5.4.99.16</ecNumber>
    </recommendedName>
    <alternativeName>
        <fullName evidence="7">Maltose alpha-D-glucosyltransferase</fullName>
    </alternativeName>
</protein>
<feature type="region of interest" description="Disordered" evidence="8">
    <location>
        <begin position="1"/>
        <end position="46"/>
    </location>
</feature>
<dbReference type="InterPro" id="IPR006047">
    <property type="entry name" value="GH13_cat_dom"/>
</dbReference>
<proteinExistence type="inferred from homology"/>
<evidence type="ECO:0000313" key="11">
    <source>
        <dbReference type="Proteomes" id="UP000712713"/>
    </source>
</evidence>
<dbReference type="NCBIfam" id="TIGR02456">
    <property type="entry name" value="treS_nterm"/>
    <property type="match status" value="1"/>
</dbReference>
<dbReference type="GO" id="GO:0047471">
    <property type="term" value="F:maltose alpha-D-glucosyltransferase activity"/>
    <property type="evidence" value="ECO:0007669"/>
    <property type="project" value="UniProtKB-EC"/>
</dbReference>
<evidence type="ECO:0000256" key="6">
    <source>
        <dbReference type="ARBA" id="ARBA00023235"/>
    </source>
</evidence>
<dbReference type="SUPFAM" id="SSF51011">
    <property type="entry name" value="Glycosyl hydrolase domain"/>
    <property type="match status" value="1"/>
</dbReference>
<dbReference type="Pfam" id="PF00128">
    <property type="entry name" value="Alpha-amylase"/>
    <property type="match status" value="2"/>
</dbReference>
<dbReference type="EMBL" id="DYZF01000229">
    <property type="protein sequence ID" value="HJE52094.1"/>
    <property type="molecule type" value="Genomic_DNA"/>
</dbReference>
<dbReference type="AlphaFoldDB" id="A0A921EPJ5"/>